<keyword evidence="3" id="KW-0963">Cytoplasm</keyword>
<dbReference type="InterPro" id="IPR036584">
    <property type="entry name" value="FliS_sf"/>
</dbReference>
<dbReference type="PANTHER" id="PTHR34773:SF1">
    <property type="entry name" value="FLAGELLAR SECRETION CHAPERONE FLIS"/>
    <property type="match status" value="1"/>
</dbReference>
<dbReference type="Proteomes" id="UP000474024">
    <property type="component" value="Unassembled WGS sequence"/>
</dbReference>
<dbReference type="PANTHER" id="PTHR34773">
    <property type="entry name" value="FLAGELLAR SECRETION CHAPERONE FLIS"/>
    <property type="match status" value="1"/>
</dbReference>
<evidence type="ECO:0000256" key="1">
    <source>
        <dbReference type="ARBA" id="ARBA00004514"/>
    </source>
</evidence>
<dbReference type="GO" id="GO:0044780">
    <property type="term" value="P:bacterial-type flagellum assembly"/>
    <property type="evidence" value="ECO:0007669"/>
    <property type="project" value="InterPro"/>
</dbReference>
<evidence type="ECO:0000256" key="4">
    <source>
        <dbReference type="ARBA" id="ARBA00022795"/>
    </source>
</evidence>
<evidence type="ECO:0000313" key="6">
    <source>
        <dbReference type="EMBL" id="MST75171.1"/>
    </source>
</evidence>
<dbReference type="AlphaFoldDB" id="A0A6L5YTY4"/>
<keyword evidence="7" id="KW-1185">Reference proteome</keyword>
<proteinExistence type="inferred from homology"/>
<name>A0A6L5YTY4_9FIRM</name>
<evidence type="ECO:0000313" key="7">
    <source>
        <dbReference type="Proteomes" id="UP000474024"/>
    </source>
</evidence>
<comment type="similarity">
    <text evidence="2">Belongs to the FliS family.</text>
</comment>
<dbReference type="Gene3D" id="1.20.120.340">
    <property type="entry name" value="Flagellar protein FliS"/>
    <property type="match status" value="1"/>
</dbReference>
<evidence type="ECO:0000256" key="3">
    <source>
        <dbReference type="ARBA" id="ARBA00022490"/>
    </source>
</evidence>
<dbReference type="GO" id="GO:0071973">
    <property type="term" value="P:bacterial-type flagellum-dependent cell motility"/>
    <property type="evidence" value="ECO:0007669"/>
    <property type="project" value="TreeGrafter"/>
</dbReference>
<protein>
    <submittedName>
        <fullName evidence="6">Flagellar protein FliS</fullName>
    </submittedName>
</protein>
<keyword evidence="4" id="KW-1005">Bacterial flagellum biogenesis</keyword>
<dbReference type="InterPro" id="IPR003713">
    <property type="entry name" value="FliS"/>
</dbReference>
<sequence>MNHEQIQGFTRRLSQCNRGEMIIIVYDILFTYLADARKALEENDRDSYKYALRKAQDTLSELIGALDFHYDLSKNLYSLYVFCRNELAKVMYEGKSDRLDTTEDILKHLYAGFKEAAKQDTSEPLMSNAQQVYAGMTYGKGQLTENYMEIDTHRGFFA</sequence>
<dbReference type="EMBL" id="VUNI01000014">
    <property type="protein sequence ID" value="MST75171.1"/>
    <property type="molecule type" value="Genomic_DNA"/>
</dbReference>
<dbReference type="RefSeq" id="WP_154430130.1">
    <property type="nucleotide sequence ID" value="NZ_VUNI01000014.1"/>
</dbReference>
<keyword evidence="6" id="KW-0969">Cilium</keyword>
<comment type="subcellular location">
    <subcellularLocation>
        <location evidence="1">Cytoplasm</location>
        <location evidence="1">Cytosol</location>
    </subcellularLocation>
</comment>
<accession>A0A6L5YTY4</accession>
<dbReference type="CDD" id="cd16098">
    <property type="entry name" value="FliS"/>
    <property type="match status" value="1"/>
</dbReference>
<dbReference type="SUPFAM" id="SSF101116">
    <property type="entry name" value="Flagellar export chaperone FliS"/>
    <property type="match status" value="1"/>
</dbReference>
<organism evidence="6 7">
    <name type="scientific">Roseburia porci</name>
    <dbReference type="NCBI Taxonomy" id="2605790"/>
    <lineage>
        <taxon>Bacteria</taxon>
        <taxon>Bacillati</taxon>
        <taxon>Bacillota</taxon>
        <taxon>Clostridia</taxon>
        <taxon>Lachnospirales</taxon>
        <taxon>Lachnospiraceae</taxon>
        <taxon>Roseburia</taxon>
    </lineage>
</organism>
<keyword evidence="6" id="KW-0282">Flagellum</keyword>
<evidence type="ECO:0000256" key="2">
    <source>
        <dbReference type="ARBA" id="ARBA00008787"/>
    </source>
</evidence>
<gene>
    <name evidence="6" type="ORF">FYJ75_09040</name>
</gene>
<reference evidence="6 7" key="1">
    <citation type="submission" date="2019-08" db="EMBL/GenBank/DDBJ databases">
        <title>In-depth cultivation of the pig gut microbiome towards novel bacterial diversity and tailored functional studies.</title>
        <authorList>
            <person name="Wylensek D."/>
            <person name="Hitch T.C.A."/>
            <person name="Clavel T."/>
        </authorList>
    </citation>
    <scope>NUCLEOTIDE SEQUENCE [LARGE SCALE GENOMIC DNA]</scope>
    <source>
        <strain evidence="6 7">MUC/MUC-530-WT-4D</strain>
    </source>
</reference>
<dbReference type="Pfam" id="PF02561">
    <property type="entry name" value="FliS"/>
    <property type="match status" value="1"/>
</dbReference>
<keyword evidence="6" id="KW-0966">Cell projection</keyword>
<dbReference type="GO" id="GO:0005829">
    <property type="term" value="C:cytosol"/>
    <property type="evidence" value="ECO:0007669"/>
    <property type="project" value="UniProtKB-SubCell"/>
</dbReference>
<evidence type="ECO:0000256" key="5">
    <source>
        <dbReference type="ARBA" id="ARBA00023186"/>
    </source>
</evidence>
<comment type="caution">
    <text evidence="6">The sequence shown here is derived from an EMBL/GenBank/DDBJ whole genome shotgun (WGS) entry which is preliminary data.</text>
</comment>
<keyword evidence="5" id="KW-0143">Chaperone</keyword>